<evidence type="ECO:0008006" key="3">
    <source>
        <dbReference type="Google" id="ProtNLM"/>
    </source>
</evidence>
<accession>A0A6A6ETC6</accession>
<protein>
    <recommendedName>
        <fullName evidence="3">BZIP domain-containing protein</fullName>
    </recommendedName>
</protein>
<evidence type="ECO:0000313" key="2">
    <source>
        <dbReference type="Proteomes" id="UP000800200"/>
    </source>
</evidence>
<sequence>MDVRSHDLPIEQMWRLKEVALDQRDDWTGVADSKKRRKIQNRLNQRAKRNRRAPEKWTPLRSKIEDLSLGNQSASLVSPRRTPSQSYICSSPPVPASISSALVLHKVNDSTSLAMDTSLSKVLFPLSTDHLMPLIYFNVYRAILTNMELLRLPNIFSCEVVFDRFRRISALPLPATAPPSLQPTSLQQTVPHPPWVDLFPVAEMRDALIRAMGRFDECELCIDMLGYEIKPKVGAEARSHRDLEEEEERKGVIVWGDPWYVESWEVTEGFVSKWGWMLEEGCEELLRSTNRWREIRGEEPLKIENGLSGFILGRDTGMVECIERGGN</sequence>
<dbReference type="InterPro" id="IPR021833">
    <property type="entry name" value="DUF3425"/>
</dbReference>
<dbReference type="AlphaFoldDB" id="A0A6A6ETC6"/>
<dbReference type="Pfam" id="PF11905">
    <property type="entry name" value="DUF3425"/>
    <property type="match status" value="1"/>
</dbReference>
<dbReference type="OrthoDB" id="2245989at2759"/>
<dbReference type="EMBL" id="ML994612">
    <property type="protein sequence ID" value="KAF2194253.1"/>
    <property type="molecule type" value="Genomic_DNA"/>
</dbReference>
<name>A0A6A6ETC6_9PEZI</name>
<dbReference type="Proteomes" id="UP000800200">
    <property type="component" value="Unassembled WGS sequence"/>
</dbReference>
<dbReference type="PANTHER" id="PTHR38116">
    <property type="entry name" value="CHROMOSOME 7, WHOLE GENOME SHOTGUN SEQUENCE"/>
    <property type="match status" value="1"/>
</dbReference>
<proteinExistence type="predicted"/>
<dbReference type="PANTHER" id="PTHR38116:SF1">
    <property type="entry name" value="BZIP DOMAIN-CONTAINING PROTEIN"/>
    <property type="match status" value="1"/>
</dbReference>
<reference evidence="1" key="1">
    <citation type="journal article" date="2020" name="Stud. Mycol.">
        <title>101 Dothideomycetes genomes: a test case for predicting lifestyles and emergence of pathogens.</title>
        <authorList>
            <person name="Haridas S."/>
            <person name="Albert R."/>
            <person name="Binder M."/>
            <person name="Bloem J."/>
            <person name="Labutti K."/>
            <person name="Salamov A."/>
            <person name="Andreopoulos B."/>
            <person name="Baker S."/>
            <person name="Barry K."/>
            <person name="Bills G."/>
            <person name="Bluhm B."/>
            <person name="Cannon C."/>
            <person name="Castanera R."/>
            <person name="Culley D."/>
            <person name="Daum C."/>
            <person name="Ezra D."/>
            <person name="Gonzalez J."/>
            <person name="Henrissat B."/>
            <person name="Kuo A."/>
            <person name="Liang C."/>
            <person name="Lipzen A."/>
            <person name="Lutzoni F."/>
            <person name="Magnuson J."/>
            <person name="Mondo S."/>
            <person name="Nolan M."/>
            <person name="Ohm R."/>
            <person name="Pangilinan J."/>
            <person name="Park H.-J."/>
            <person name="Ramirez L."/>
            <person name="Alfaro M."/>
            <person name="Sun H."/>
            <person name="Tritt A."/>
            <person name="Yoshinaga Y."/>
            <person name="Zwiers L.-H."/>
            <person name="Turgeon B."/>
            <person name="Goodwin S."/>
            <person name="Spatafora J."/>
            <person name="Crous P."/>
            <person name="Grigoriev I."/>
        </authorList>
    </citation>
    <scope>NUCLEOTIDE SEQUENCE</scope>
    <source>
        <strain evidence="1">CBS 207.26</strain>
    </source>
</reference>
<gene>
    <name evidence="1" type="ORF">K469DRAFT_744902</name>
</gene>
<organism evidence="1 2">
    <name type="scientific">Zopfia rhizophila CBS 207.26</name>
    <dbReference type="NCBI Taxonomy" id="1314779"/>
    <lineage>
        <taxon>Eukaryota</taxon>
        <taxon>Fungi</taxon>
        <taxon>Dikarya</taxon>
        <taxon>Ascomycota</taxon>
        <taxon>Pezizomycotina</taxon>
        <taxon>Dothideomycetes</taxon>
        <taxon>Dothideomycetes incertae sedis</taxon>
        <taxon>Zopfiaceae</taxon>
        <taxon>Zopfia</taxon>
    </lineage>
</organism>
<keyword evidence="2" id="KW-1185">Reference proteome</keyword>
<evidence type="ECO:0000313" key="1">
    <source>
        <dbReference type="EMBL" id="KAF2194253.1"/>
    </source>
</evidence>